<dbReference type="RefSeq" id="WP_114188352.1">
    <property type="nucleotide sequence ID" value="NZ_BJYU01000062.1"/>
</dbReference>
<dbReference type="AlphaFoldDB" id="A0A512BWI4"/>
<gene>
    <name evidence="1" type="ORF">MAE02_40180</name>
</gene>
<dbReference type="EMBL" id="BJYU01000062">
    <property type="protein sequence ID" value="GEO16322.1"/>
    <property type="molecule type" value="Genomic_DNA"/>
</dbReference>
<reference evidence="1 2" key="1">
    <citation type="submission" date="2019-07" db="EMBL/GenBank/DDBJ databases">
        <title>Whole genome shotgun sequence of Microvirga aerophila NBRC 106136.</title>
        <authorList>
            <person name="Hosoyama A."/>
            <person name="Uohara A."/>
            <person name="Ohji S."/>
            <person name="Ichikawa N."/>
        </authorList>
    </citation>
    <scope>NUCLEOTIDE SEQUENCE [LARGE SCALE GENOMIC DNA]</scope>
    <source>
        <strain evidence="1 2">NBRC 106136</strain>
    </source>
</reference>
<organism evidence="1 2">
    <name type="scientific">Microvirga aerophila</name>
    <dbReference type="NCBI Taxonomy" id="670291"/>
    <lineage>
        <taxon>Bacteria</taxon>
        <taxon>Pseudomonadati</taxon>
        <taxon>Pseudomonadota</taxon>
        <taxon>Alphaproteobacteria</taxon>
        <taxon>Hyphomicrobiales</taxon>
        <taxon>Methylobacteriaceae</taxon>
        <taxon>Microvirga</taxon>
    </lineage>
</organism>
<accession>A0A512BWI4</accession>
<evidence type="ECO:0000313" key="1">
    <source>
        <dbReference type="EMBL" id="GEO16322.1"/>
    </source>
</evidence>
<evidence type="ECO:0000313" key="2">
    <source>
        <dbReference type="Proteomes" id="UP000321085"/>
    </source>
</evidence>
<dbReference type="Proteomes" id="UP000321085">
    <property type="component" value="Unassembled WGS sequence"/>
</dbReference>
<comment type="caution">
    <text evidence="1">The sequence shown here is derived from an EMBL/GenBank/DDBJ whole genome shotgun (WGS) entry which is preliminary data.</text>
</comment>
<proteinExistence type="predicted"/>
<keyword evidence="2" id="KW-1185">Reference proteome</keyword>
<name>A0A512BWI4_9HYPH</name>
<sequence>MADLARRMAGDAADTPSAFRTALRVVEAAVDVNRACWARLELLERVVGDTEFHEPPQVDEPLPARPPRVRFSLAADTWDYRDCKGEPMWEAEDTSLMQELAWGMKVDRIRFARAEARQRMRQRASAWKRLDRRDRYERRAMSRRNTAIKSFDAAWATTLSAGNTLP</sequence>
<protein>
    <submittedName>
        <fullName evidence="1">Uncharacterized protein</fullName>
    </submittedName>
</protein>